<evidence type="ECO:0000256" key="3">
    <source>
        <dbReference type="ARBA" id="ARBA00038471"/>
    </source>
</evidence>
<dbReference type="AlphaFoldDB" id="A0ABD1RUF1"/>
<dbReference type="SMART" id="SM00856">
    <property type="entry name" value="PMEI"/>
    <property type="match status" value="1"/>
</dbReference>
<dbReference type="NCBIfam" id="TIGR01614">
    <property type="entry name" value="PME_inhib"/>
    <property type="match status" value="1"/>
</dbReference>
<evidence type="ECO:0000259" key="4">
    <source>
        <dbReference type="SMART" id="SM00856"/>
    </source>
</evidence>
<reference evidence="6" key="1">
    <citation type="submission" date="2024-07" db="EMBL/GenBank/DDBJ databases">
        <title>Two chromosome-level genome assemblies of Korean endemic species Abeliophyllum distichum and Forsythia ovata (Oleaceae).</title>
        <authorList>
            <person name="Jang H."/>
        </authorList>
    </citation>
    <scope>NUCLEOTIDE SEQUENCE [LARGE SCALE GENOMIC DNA]</scope>
</reference>
<keyword evidence="1" id="KW-0732">Signal</keyword>
<dbReference type="SUPFAM" id="SSF101148">
    <property type="entry name" value="Plant invertase/pectin methylesterase inhibitor"/>
    <property type="match status" value="1"/>
</dbReference>
<dbReference type="GO" id="GO:0005576">
    <property type="term" value="C:extracellular region"/>
    <property type="evidence" value="ECO:0007669"/>
    <property type="project" value="UniProtKB-ARBA"/>
</dbReference>
<dbReference type="CDD" id="cd15795">
    <property type="entry name" value="PMEI-Pla_a_1_like"/>
    <property type="match status" value="1"/>
</dbReference>
<dbReference type="InterPro" id="IPR034088">
    <property type="entry name" value="Pla_a_1-like"/>
</dbReference>
<dbReference type="Proteomes" id="UP001604336">
    <property type="component" value="Unassembled WGS sequence"/>
</dbReference>
<evidence type="ECO:0000313" key="5">
    <source>
        <dbReference type="EMBL" id="KAL2491363.1"/>
    </source>
</evidence>
<keyword evidence="2" id="KW-1015">Disulfide bond</keyword>
<dbReference type="PANTHER" id="PTHR35357:SF17">
    <property type="entry name" value="PECTINESTERASE INHIBITOR 12"/>
    <property type="match status" value="1"/>
</dbReference>
<dbReference type="Gene3D" id="1.20.140.40">
    <property type="entry name" value="Invertase/pectin methylesterase inhibitor family protein"/>
    <property type="match status" value="1"/>
</dbReference>
<keyword evidence="6" id="KW-1185">Reference proteome</keyword>
<organism evidence="5 6">
    <name type="scientific">Abeliophyllum distichum</name>
    <dbReference type="NCBI Taxonomy" id="126358"/>
    <lineage>
        <taxon>Eukaryota</taxon>
        <taxon>Viridiplantae</taxon>
        <taxon>Streptophyta</taxon>
        <taxon>Embryophyta</taxon>
        <taxon>Tracheophyta</taxon>
        <taxon>Spermatophyta</taxon>
        <taxon>Magnoliopsida</taxon>
        <taxon>eudicotyledons</taxon>
        <taxon>Gunneridae</taxon>
        <taxon>Pentapetalae</taxon>
        <taxon>asterids</taxon>
        <taxon>lamiids</taxon>
        <taxon>Lamiales</taxon>
        <taxon>Oleaceae</taxon>
        <taxon>Forsythieae</taxon>
        <taxon>Abeliophyllum</taxon>
    </lineage>
</organism>
<gene>
    <name evidence="5" type="ORF">Adt_26991</name>
</gene>
<evidence type="ECO:0000313" key="6">
    <source>
        <dbReference type="Proteomes" id="UP001604336"/>
    </source>
</evidence>
<dbReference type="InterPro" id="IPR006501">
    <property type="entry name" value="Pectinesterase_inhib_dom"/>
</dbReference>
<dbReference type="FunFam" id="1.20.140.40:FF:000002">
    <property type="entry name" value="Putative invertase inhibitor"/>
    <property type="match status" value="1"/>
</dbReference>
<evidence type="ECO:0000256" key="1">
    <source>
        <dbReference type="ARBA" id="ARBA00022729"/>
    </source>
</evidence>
<comment type="similarity">
    <text evidence="3">Belongs to the PMEI family.</text>
</comment>
<dbReference type="PANTHER" id="PTHR35357">
    <property type="entry name" value="OS02G0537100 PROTEIN"/>
    <property type="match status" value="1"/>
</dbReference>
<protein>
    <submittedName>
        <fullName evidence="5">Plant invertase/pectin methylesterase inhibitor superfamily protein</fullName>
    </submittedName>
</protein>
<feature type="domain" description="Pectinesterase inhibitor" evidence="4">
    <location>
        <begin position="59"/>
        <end position="211"/>
    </location>
</feature>
<comment type="caution">
    <text evidence="5">The sequence shown here is derived from an EMBL/GenBank/DDBJ whole genome shotgun (WGS) entry which is preliminary data.</text>
</comment>
<dbReference type="EMBL" id="JBFOLK010000008">
    <property type="protein sequence ID" value="KAL2491363.1"/>
    <property type="molecule type" value="Genomic_DNA"/>
</dbReference>
<proteinExistence type="inferred from homology"/>
<sequence length="221" mass="24575">MGVSLLGDRPSTLVVSNNLNIALIKKELNIAIALLFRLGLLVGGRQERLSTLVVSIPRTGQNLINETCETSARDDPNISYNFCTTSLQAAPASQCAALRGLGMISIRLVRYNVTDTRCYIKHLMKNRKWDPYSKQCLKDCFELFSDAISSVKQATKYYNSKRYDDANVQISSVMDAVTTCEDGFKERKGLVSPLTERNRNTFQLSAVALSVLHMIQKGSDV</sequence>
<name>A0ABD1RUF1_9LAMI</name>
<dbReference type="InterPro" id="IPR035513">
    <property type="entry name" value="Invertase/methylesterase_inhib"/>
</dbReference>
<evidence type="ECO:0000256" key="2">
    <source>
        <dbReference type="ARBA" id="ARBA00023157"/>
    </source>
</evidence>
<dbReference type="Pfam" id="PF04043">
    <property type="entry name" value="PMEI"/>
    <property type="match status" value="1"/>
</dbReference>
<accession>A0ABD1RUF1</accession>